<dbReference type="Proteomes" id="UP000005615">
    <property type="component" value="Unassembled WGS sequence"/>
</dbReference>
<dbReference type="OrthoDB" id="283083at2"/>
<dbReference type="AlphaFoldDB" id="F3KZ28"/>
<keyword evidence="2" id="KW-1185">Reference proteome</keyword>
<dbReference type="STRING" id="2518989.IMCC3088_94"/>
<sequence>MNPQDPLAQLRPLHLPAADFSWPLAPGWWILASLIVIVLILVLMALYRYHQRRAVLRQARAELRKITNRWGDRESSQDAVVAINALLKAVALHYQQDTTIASLTGKRWQAWLQNTTRKRDQNACQFDFTWQVYSGNQDLLWANREATLTDCERWLAGHKGRHYA</sequence>
<protein>
    <submittedName>
        <fullName evidence="1">Uncharacterized protein</fullName>
    </submittedName>
</protein>
<accession>F3KZ28</accession>
<evidence type="ECO:0000313" key="2">
    <source>
        <dbReference type="Proteomes" id="UP000005615"/>
    </source>
</evidence>
<evidence type="ECO:0000313" key="1">
    <source>
        <dbReference type="EMBL" id="EGG30675.1"/>
    </source>
</evidence>
<name>F3KZ28_9GAMM</name>
<gene>
    <name evidence="1" type="ORF">IMCC3088_94</name>
</gene>
<organism evidence="1 2">
    <name type="scientific">Aequoribacter fuscus</name>
    <dbReference type="NCBI Taxonomy" id="2518989"/>
    <lineage>
        <taxon>Bacteria</taxon>
        <taxon>Pseudomonadati</taxon>
        <taxon>Pseudomonadota</taxon>
        <taxon>Gammaproteobacteria</taxon>
        <taxon>Cellvibrionales</taxon>
        <taxon>Halieaceae</taxon>
        <taxon>Aequoribacter</taxon>
    </lineage>
</organism>
<dbReference type="Pfam" id="PF14316">
    <property type="entry name" value="DUF4381"/>
    <property type="match status" value="1"/>
</dbReference>
<dbReference type="eggNOG" id="ENOG50331W9">
    <property type="taxonomic scope" value="Bacteria"/>
</dbReference>
<dbReference type="RefSeq" id="WP_009574677.1">
    <property type="nucleotide sequence ID" value="NZ_AEIG01000010.1"/>
</dbReference>
<proteinExistence type="predicted"/>
<reference evidence="1 2" key="1">
    <citation type="journal article" date="2011" name="J. Bacteriol.">
        <title>Genome sequence of strain IMCC3088, a proteorhodopsin-containing marine bacterium belonging to the OM60/NOR5 clade.</title>
        <authorList>
            <person name="Jang Y."/>
            <person name="Oh H.M."/>
            <person name="Kang I."/>
            <person name="Lee K."/>
            <person name="Yang S.J."/>
            <person name="Cho J.C."/>
        </authorList>
    </citation>
    <scope>NUCLEOTIDE SEQUENCE [LARGE SCALE GENOMIC DNA]</scope>
    <source>
        <strain evidence="1 2">IMCC3088</strain>
    </source>
</reference>
<dbReference type="EMBL" id="AEIG01000010">
    <property type="protein sequence ID" value="EGG30675.1"/>
    <property type="molecule type" value="Genomic_DNA"/>
</dbReference>
<comment type="caution">
    <text evidence="1">The sequence shown here is derived from an EMBL/GenBank/DDBJ whole genome shotgun (WGS) entry which is preliminary data.</text>
</comment>
<dbReference type="InterPro" id="IPR025489">
    <property type="entry name" value="DUF4381"/>
</dbReference>